<proteinExistence type="predicted"/>
<evidence type="ECO:0000313" key="6">
    <source>
        <dbReference type="Proteomes" id="UP000298390"/>
    </source>
</evidence>
<accession>A0A4Y9Y066</accession>
<feature type="compositionally biased region" description="Polar residues" evidence="3">
    <location>
        <begin position="443"/>
        <end position="463"/>
    </location>
</feature>
<dbReference type="GO" id="GO:0004674">
    <property type="term" value="F:protein serine/threonine kinase activity"/>
    <property type="evidence" value="ECO:0007669"/>
    <property type="project" value="TreeGrafter"/>
</dbReference>
<dbReference type="Proteomes" id="UP000298390">
    <property type="component" value="Unassembled WGS sequence"/>
</dbReference>
<dbReference type="PROSITE" id="PS00108">
    <property type="entry name" value="PROTEIN_KINASE_ST"/>
    <property type="match status" value="1"/>
</dbReference>
<dbReference type="PANTHER" id="PTHR44329">
    <property type="entry name" value="SERINE/THREONINE-PROTEIN KINASE TNNI3K-RELATED"/>
    <property type="match status" value="1"/>
</dbReference>
<evidence type="ECO:0000259" key="4">
    <source>
        <dbReference type="PROSITE" id="PS50011"/>
    </source>
</evidence>
<evidence type="ECO:0000256" key="2">
    <source>
        <dbReference type="PIRSR" id="PIRSR000615-3"/>
    </source>
</evidence>
<keyword evidence="2" id="KW-0460">Magnesium</keyword>
<sequence>MASAGQWMWLARTSVQNGVDEAHDLYQIYLSMVAPQKKVQIYKQSTHRLVLLAEAFALCCLQSCSMEVVVHTPKWGQFKISQDELSLEFHNLIQWYKEVSKCLSDWAAWDPIFVLTQWKQVRQKIQKEQDDCPVLMKSLQECMFPDNATRGIFTKPTLDETLAAVTEVISSKEHLQTLFKARQQDAISIIDLLDGTFCREAVLWRRLSHPNITPFIGIDEKNFPFSAVCKWMPNGNIAAYLKDSPGANRPELLVDIAQGLEYLHSRGVLHGDIKGANILIDERLHACLADFGLSAVTYDPNTVNAISTSSSVNGSIRWMAPELLNPEEAGLEHARPSAESDIYSLAMVMWEVYTGRIPFYNLTRDATVVFRVILGIRPERPTAATSLGLSDDIWNLMEHGWCPQWQRRPRIKHVLEILRESLQRYGLFGTQPQAWPLPDHGSVHSSQSDSPVNDQSIGLPGNQ</sequence>
<dbReference type="InterPro" id="IPR051681">
    <property type="entry name" value="Ser/Thr_Kinases-Pseudokinases"/>
</dbReference>
<organism evidence="5 6">
    <name type="scientific">Rhodofomes roseus</name>
    <dbReference type="NCBI Taxonomy" id="34475"/>
    <lineage>
        <taxon>Eukaryota</taxon>
        <taxon>Fungi</taxon>
        <taxon>Dikarya</taxon>
        <taxon>Basidiomycota</taxon>
        <taxon>Agaricomycotina</taxon>
        <taxon>Agaricomycetes</taxon>
        <taxon>Polyporales</taxon>
        <taxon>Rhodofomes</taxon>
    </lineage>
</organism>
<dbReference type="InterPro" id="IPR001245">
    <property type="entry name" value="Ser-Thr/Tyr_kinase_cat_dom"/>
</dbReference>
<feature type="binding site" evidence="2">
    <location>
        <position position="290"/>
    </location>
    <ligand>
        <name>Mg(2+)</name>
        <dbReference type="ChEBI" id="CHEBI:18420"/>
    </ligand>
</feature>
<dbReference type="InterPro" id="IPR008271">
    <property type="entry name" value="Ser/Thr_kinase_AS"/>
</dbReference>
<dbReference type="AlphaFoldDB" id="A0A4Y9Y066"/>
<gene>
    <name evidence="5" type="ORF">EVJ58_g8066</name>
</gene>
<name>A0A4Y9Y066_9APHY</name>
<dbReference type="Pfam" id="PF07714">
    <property type="entry name" value="PK_Tyr_Ser-Thr"/>
    <property type="match status" value="1"/>
</dbReference>
<dbReference type="InterPro" id="IPR000719">
    <property type="entry name" value="Prot_kinase_dom"/>
</dbReference>
<keyword evidence="2" id="KW-0479">Metal-binding</keyword>
<dbReference type="PANTHER" id="PTHR44329:SF246">
    <property type="entry name" value="SERINE_THREONINE-PROTEIN KINASE TNNI3K"/>
    <property type="match status" value="1"/>
</dbReference>
<dbReference type="STRING" id="34475.A0A4Y9Y066"/>
<dbReference type="SMART" id="SM00220">
    <property type="entry name" value="S_TKc"/>
    <property type="match status" value="1"/>
</dbReference>
<feature type="region of interest" description="Disordered" evidence="3">
    <location>
        <begin position="438"/>
        <end position="463"/>
    </location>
</feature>
<feature type="active site" description="Proton acceptor" evidence="1">
    <location>
        <position position="272"/>
    </location>
</feature>
<reference evidence="5 6" key="1">
    <citation type="submission" date="2019-01" db="EMBL/GenBank/DDBJ databases">
        <title>Genome sequencing of the rare red list fungi Fomitopsis rosea.</title>
        <authorList>
            <person name="Buettner E."/>
            <person name="Kellner H."/>
        </authorList>
    </citation>
    <scope>NUCLEOTIDE SEQUENCE [LARGE SCALE GENOMIC DNA]</scope>
    <source>
        <strain evidence="5 6">DSM 105464</strain>
    </source>
</reference>
<comment type="caution">
    <text evidence="5">The sequence shown here is derived from an EMBL/GenBank/DDBJ whole genome shotgun (WGS) entry which is preliminary data.</text>
</comment>
<dbReference type="GO" id="GO:0005524">
    <property type="term" value="F:ATP binding"/>
    <property type="evidence" value="ECO:0007669"/>
    <property type="project" value="InterPro"/>
</dbReference>
<evidence type="ECO:0000313" key="5">
    <source>
        <dbReference type="EMBL" id="TFY55730.1"/>
    </source>
</evidence>
<dbReference type="GO" id="GO:0046872">
    <property type="term" value="F:metal ion binding"/>
    <property type="evidence" value="ECO:0007669"/>
    <property type="project" value="UniProtKB-KW"/>
</dbReference>
<feature type="binding site" evidence="2">
    <location>
        <position position="277"/>
    </location>
    <ligand>
        <name>Mg(2+)</name>
        <dbReference type="ChEBI" id="CHEBI:18420"/>
    </ligand>
</feature>
<protein>
    <recommendedName>
        <fullName evidence="4">Protein kinase domain-containing protein</fullName>
    </recommendedName>
</protein>
<dbReference type="InterPro" id="IPR011009">
    <property type="entry name" value="Kinase-like_dom_sf"/>
</dbReference>
<evidence type="ECO:0000256" key="3">
    <source>
        <dbReference type="SAM" id="MobiDB-lite"/>
    </source>
</evidence>
<feature type="domain" description="Protein kinase" evidence="4">
    <location>
        <begin position="163"/>
        <end position="422"/>
    </location>
</feature>
<dbReference type="Gene3D" id="1.10.510.10">
    <property type="entry name" value="Transferase(Phosphotransferase) domain 1"/>
    <property type="match status" value="1"/>
</dbReference>
<dbReference type="EMBL" id="SEKV01000565">
    <property type="protein sequence ID" value="TFY55730.1"/>
    <property type="molecule type" value="Genomic_DNA"/>
</dbReference>
<dbReference type="PROSITE" id="PS50011">
    <property type="entry name" value="PROTEIN_KINASE_DOM"/>
    <property type="match status" value="1"/>
</dbReference>
<dbReference type="SUPFAM" id="SSF56112">
    <property type="entry name" value="Protein kinase-like (PK-like)"/>
    <property type="match status" value="1"/>
</dbReference>
<evidence type="ECO:0000256" key="1">
    <source>
        <dbReference type="PIRSR" id="PIRSR000615-1"/>
    </source>
</evidence>